<dbReference type="SUPFAM" id="SSF47598">
    <property type="entry name" value="Ribbon-helix-helix"/>
    <property type="match status" value="1"/>
</dbReference>
<keyword evidence="2" id="KW-1185">Reference proteome</keyword>
<accession>A0AAE3DXK1</accession>
<dbReference type="AlphaFoldDB" id="A0AAE3DXK1"/>
<reference evidence="1 2" key="1">
    <citation type="submission" date="2021-10" db="EMBL/GenBank/DDBJ databases">
        <title>Anaerobic single-cell dispensing facilitates the cultivation of human gut bacteria.</title>
        <authorList>
            <person name="Afrizal A."/>
        </authorList>
    </citation>
    <scope>NUCLEOTIDE SEQUENCE [LARGE SCALE GENOMIC DNA]</scope>
    <source>
        <strain evidence="1 2">CLA-AA-H232</strain>
    </source>
</reference>
<comment type="caution">
    <text evidence="1">The sequence shown here is derived from an EMBL/GenBank/DDBJ whole genome shotgun (WGS) entry which is preliminary data.</text>
</comment>
<protein>
    <recommendedName>
        <fullName evidence="3">Toxin-antitoxin system HicB family antitoxin</fullName>
    </recommendedName>
</protein>
<dbReference type="EMBL" id="JAJEQM010000002">
    <property type="protein sequence ID" value="MCC2209685.1"/>
    <property type="molecule type" value="Genomic_DNA"/>
</dbReference>
<organism evidence="1 2">
    <name type="scientific">Hominilimicola fabiformis</name>
    <dbReference type="NCBI Taxonomy" id="2885356"/>
    <lineage>
        <taxon>Bacteria</taxon>
        <taxon>Bacillati</taxon>
        <taxon>Bacillota</taxon>
        <taxon>Clostridia</taxon>
        <taxon>Eubacteriales</taxon>
        <taxon>Oscillospiraceae</taxon>
        <taxon>Hominilimicola</taxon>
    </lineage>
</organism>
<gene>
    <name evidence="1" type="ORF">LKE05_02610</name>
</gene>
<proteinExistence type="predicted"/>
<evidence type="ECO:0008006" key="3">
    <source>
        <dbReference type="Google" id="ProtNLM"/>
    </source>
</evidence>
<dbReference type="GO" id="GO:0006355">
    <property type="term" value="P:regulation of DNA-templated transcription"/>
    <property type="evidence" value="ECO:0007669"/>
    <property type="project" value="InterPro"/>
</dbReference>
<dbReference type="Proteomes" id="UP001198242">
    <property type="component" value="Unassembled WGS sequence"/>
</dbReference>
<evidence type="ECO:0000313" key="1">
    <source>
        <dbReference type="EMBL" id="MCC2209685.1"/>
    </source>
</evidence>
<sequence length="59" mass="6730">MGEFEIHQPEKSSNRTIRMPDELIERMGKIAASKGISFNQLVIQCCNYALDNLKSDDNE</sequence>
<evidence type="ECO:0000313" key="2">
    <source>
        <dbReference type="Proteomes" id="UP001198242"/>
    </source>
</evidence>
<dbReference type="InterPro" id="IPR010985">
    <property type="entry name" value="Ribbon_hlx_hlx"/>
</dbReference>
<name>A0AAE3DXK1_9FIRM</name>
<dbReference type="RefSeq" id="WP_022230208.1">
    <property type="nucleotide sequence ID" value="NZ_JAJEQM010000002.1"/>
</dbReference>